<dbReference type="Proteomes" id="UP000276133">
    <property type="component" value="Unassembled WGS sequence"/>
</dbReference>
<sequence length="126" mass="14708">MRFLFLSSLSKRKNISCSPFIKIVFWSFFISKREEFFGSTGSVRASCFISSYFIIQIVCIVKYFLHWPKCLEEAFGFLQIKSVLSTVTLIDLQISFILAVKLESYYNGKMIKGKYLKGKKIKREKV</sequence>
<accession>A0A3M7PV73</accession>
<comment type="caution">
    <text evidence="1">The sequence shown here is derived from an EMBL/GenBank/DDBJ whole genome shotgun (WGS) entry which is preliminary data.</text>
</comment>
<evidence type="ECO:0000313" key="2">
    <source>
        <dbReference type="Proteomes" id="UP000276133"/>
    </source>
</evidence>
<dbReference type="AlphaFoldDB" id="A0A3M7PV73"/>
<evidence type="ECO:0000313" key="1">
    <source>
        <dbReference type="EMBL" id="RNA02864.1"/>
    </source>
</evidence>
<keyword evidence="2" id="KW-1185">Reference proteome</keyword>
<gene>
    <name evidence="1" type="ORF">BpHYR1_021016</name>
</gene>
<proteinExistence type="predicted"/>
<dbReference type="EMBL" id="REGN01008737">
    <property type="protein sequence ID" value="RNA02864.1"/>
    <property type="molecule type" value="Genomic_DNA"/>
</dbReference>
<reference evidence="1 2" key="1">
    <citation type="journal article" date="2018" name="Sci. Rep.">
        <title>Genomic signatures of local adaptation to the degree of environmental predictability in rotifers.</title>
        <authorList>
            <person name="Franch-Gras L."/>
            <person name="Hahn C."/>
            <person name="Garcia-Roger E.M."/>
            <person name="Carmona M.J."/>
            <person name="Serra M."/>
            <person name="Gomez A."/>
        </authorList>
    </citation>
    <scope>NUCLEOTIDE SEQUENCE [LARGE SCALE GENOMIC DNA]</scope>
    <source>
        <strain evidence="1">HYR1</strain>
    </source>
</reference>
<name>A0A3M7PV73_BRAPC</name>
<organism evidence="1 2">
    <name type="scientific">Brachionus plicatilis</name>
    <name type="common">Marine rotifer</name>
    <name type="synonym">Brachionus muelleri</name>
    <dbReference type="NCBI Taxonomy" id="10195"/>
    <lineage>
        <taxon>Eukaryota</taxon>
        <taxon>Metazoa</taxon>
        <taxon>Spiralia</taxon>
        <taxon>Gnathifera</taxon>
        <taxon>Rotifera</taxon>
        <taxon>Eurotatoria</taxon>
        <taxon>Monogononta</taxon>
        <taxon>Pseudotrocha</taxon>
        <taxon>Ploima</taxon>
        <taxon>Brachionidae</taxon>
        <taxon>Brachionus</taxon>
    </lineage>
</organism>
<protein>
    <submittedName>
        <fullName evidence="1">Uncharacterized protein</fullName>
    </submittedName>
</protein>